<dbReference type="InterPro" id="IPR004625">
    <property type="entry name" value="PyrdxlKinase"/>
</dbReference>
<dbReference type="PANTHER" id="PTHR10534">
    <property type="entry name" value="PYRIDOXAL KINASE"/>
    <property type="match status" value="1"/>
</dbReference>
<evidence type="ECO:0000259" key="6">
    <source>
        <dbReference type="Pfam" id="PF08543"/>
    </source>
</evidence>
<evidence type="ECO:0000313" key="8">
    <source>
        <dbReference type="Proteomes" id="UP000070096"/>
    </source>
</evidence>
<dbReference type="InterPro" id="IPR013749">
    <property type="entry name" value="PM/HMP-P_kinase-1"/>
</dbReference>
<dbReference type="GO" id="GO:0009443">
    <property type="term" value="P:pyridoxal 5'-phosphate salvage"/>
    <property type="evidence" value="ECO:0007669"/>
    <property type="project" value="InterPro"/>
</dbReference>
<evidence type="ECO:0000256" key="5">
    <source>
        <dbReference type="ARBA" id="ARBA00022840"/>
    </source>
</evidence>
<evidence type="ECO:0000256" key="4">
    <source>
        <dbReference type="ARBA" id="ARBA00022777"/>
    </source>
</evidence>
<evidence type="ECO:0000256" key="3">
    <source>
        <dbReference type="ARBA" id="ARBA00022741"/>
    </source>
</evidence>
<dbReference type="AlphaFoldDB" id="A0A139N8P0"/>
<dbReference type="NCBIfam" id="NF005491">
    <property type="entry name" value="PRK07105.1"/>
    <property type="match status" value="1"/>
</dbReference>
<evidence type="ECO:0000313" key="7">
    <source>
        <dbReference type="EMBL" id="KXT72446.1"/>
    </source>
</evidence>
<keyword evidence="5" id="KW-0067">ATP-binding</keyword>
<proteinExistence type="predicted"/>
<protein>
    <recommendedName>
        <fullName evidence="1">pyridoxal kinase</fullName>
        <ecNumber evidence="1">2.7.1.35</ecNumber>
    </recommendedName>
</protein>
<dbReference type="Pfam" id="PF08543">
    <property type="entry name" value="Phos_pyr_kin"/>
    <property type="match status" value="1"/>
</dbReference>
<dbReference type="EC" id="2.7.1.35" evidence="1"/>
<dbReference type="PANTHER" id="PTHR10534:SF2">
    <property type="entry name" value="PYRIDOXAL KINASE"/>
    <property type="match status" value="1"/>
</dbReference>
<dbReference type="GO" id="GO:0008478">
    <property type="term" value="F:pyridoxal kinase activity"/>
    <property type="evidence" value="ECO:0007669"/>
    <property type="project" value="UniProtKB-EC"/>
</dbReference>
<gene>
    <name evidence="7" type="ORF">SGODD07_00708</name>
</gene>
<keyword evidence="3" id="KW-0547">Nucleotide-binding</keyword>
<dbReference type="SUPFAM" id="SSF53613">
    <property type="entry name" value="Ribokinase-like"/>
    <property type="match status" value="1"/>
</dbReference>
<organism evidence="7 8">
    <name type="scientific">Streptococcus gordonii</name>
    <dbReference type="NCBI Taxonomy" id="1302"/>
    <lineage>
        <taxon>Bacteria</taxon>
        <taxon>Bacillati</taxon>
        <taxon>Bacillota</taxon>
        <taxon>Bacilli</taxon>
        <taxon>Lactobacillales</taxon>
        <taxon>Streptococcaceae</taxon>
        <taxon>Streptococcus</taxon>
    </lineage>
</organism>
<name>A0A139N8P0_STRGN</name>
<dbReference type="Gene3D" id="3.40.1190.20">
    <property type="match status" value="1"/>
</dbReference>
<dbReference type="GO" id="GO:0005829">
    <property type="term" value="C:cytosol"/>
    <property type="evidence" value="ECO:0007669"/>
    <property type="project" value="TreeGrafter"/>
</dbReference>
<dbReference type="InterPro" id="IPR029056">
    <property type="entry name" value="Ribokinase-like"/>
</dbReference>
<accession>A0A139N8P0</accession>
<evidence type="ECO:0000256" key="1">
    <source>
        <dbReference type="ARBA" id="ARBA00012104"/>
    </source>
</evidence>
<keyword evidence="2 7" id="KW-0808">Transferase</keyword>
<evidence type="ECO:0000256" key="2">
    <source>
        <dbReference type="ARBA" id="ARBA00022679"/>
    </source>
</evidence>
<dbReference type="Proteomes" id="UP000070096">
    <property type="component" value="Unassembled WGS sequence"/>
</dbReference>
<comment type="caution">
    <text evidence="7">The sequence shown here is derived from an EMBL/GenBank/DDBJ whole genome shotgun (WGS) entry which is preliminary data.</text>
</comment>
<dbReference type="EMBL" id="LQRC01000105">
    <property type="protein sequence ID" value="KXT72446.1"/>
    <property type="molecule type" value="Genomic_DNA"/>
</dbReference>
<reference evidence="7 8" key="1">
    <citation type="submission" date="2016-01" db="EMBL/GenBank/DDBJ databases">
        <title>Highly variable Streptococcus oralis are common among viridans streptococci isolated from primates.</title>
        <authorList>
            <person name="Denapaite D."/>
            <person name="Rieger M."/>
            <person name="Koendgen S."/>
            <person name="Brueckner R."/>
            <person name="Ochigava I."/>
            <person name="Kappeler P."/>
            <person name="Maetz-Rensing K."/>
            <person name="Leendertz F."/>
            <person name="Hakenbeck R."/>
        </authorList>
    </citation>
    <scope>NUCLEOTIDE SEQUENCE [LARGE SCALE GENOMIC DNA]</scope>
    <source>
        <strain evidence="7 8">DD07</strain>
    </source>
</reference>
<keyword evidence="4 7" id="KW-0418">Kinase</keyword>
<feature type="domain" description="Pyridoxamine kinase/Phosphomethylpyrimidine kinase" evidence="6">
    <location>
        <begin position="71"/>
        <end position="258"/>
    </location>
</feature>
<sequence length="289" mass="32311">MIMTKPKRIILASDISGLGKVAVTAALPLFAICQLEVSVLPTVLLSSHTGGFPKVYIDDYTVGMQAFLKQWQSLEIDFSALVTGYLKSSQQITSLIDFLERENIPLIVDPIMADNGMLYKGFDDHYISSMRTLCQKADLILPNLTEACFLADLPYQDNDLTEQFLKSLAQRMSELGAKKVLLTGLPLSHDQIGVAYFDKAEGVFSLYKSKRFQQQFFGTGDMLTGLVAAAFVQGLDLQKCLPVFINFIEKSLVTTLKCDSDLRYGVYYQPHLGDLFIDFKRLLEVSNEK</sequence>
<dbReference type="PATRIC" id="fig|1302.21.peg.791"/>
<dbReference type="GO" id="GO:0005524">
    <property type="term" value="F:ATP binding"/>
    <property type="evidence" value="ECO:0007669"/>
    <property type="project" value="UniProtKB-KW"/>
</dbReference>